<evidence type="ECO:0000313" key="2">
    <source>
        <dbReference type="Proteomes" id="UP000250043"/>
    </source>
</evidence>
<proteinExistence type="predicted"/>
<dbReference type="AlphaFoldDB" id="A0A8E2DFH4"/>
<organism evidence="1 2">
    <name type="scientific">Obba rivulosa</name>
    <dbReference type="NCBI Taxonomy" id="1052685"/>
    <lineage>
        <taxon>Eukaryota</taxon>
        <taxon>Fungi</taxon>
        <taxon>Dikarya</taxon>
        <taxon>Basidiomycota</taxon>
        <taxon>Agaricomycotina</taxon>
        <taxon>Agaricomycetes</taxon>
        <taxon>Polyporales</taxon>
        <taxon>Gelatoporiaceae</taxon>
        <taxon>Obba</taxon>
    </lineage>
</organism>
<dbReference type="Proteomes" id="UP000250043">
    <property type="component" value="Unassembled WGS sequence"/>
</dbReference>
<reference evidence="1 2" key="1">
    <citation type="submission" date="2016-07" db="EMBL/GenBank/DDBJ databases">
        <title>Draft genome of the white-rot fungus Obba rivulosa 3A-2.</title>
        <authorList>
            <consortium name="DOE Joint Genome Institute"/>
            <person name="Miettinen O."/>
            <person name="Riley R."/>
            <person name="Acob R."/>
            <person name="Barry K."/>
            <person name="Cullen D."/>
            <person name="De Vries R."/>
            <person name="Hainaut M."/>
            <person name="Hatakka A."/>
            <person name="Henrissat B."/>
            <person name="Hilden K."/>
            <person name="Kuo R."/>
            <person name="Labutti K."/>
            <person name="Lipzen A."/>
            <person name="Makela M.R."/>
            <person name="Sandor L."/>
            <person name="Spatafora J.W."/>
            <person name="Grigoriev I.V."/>
            <person name="Hibbett D.S."/>
        </authorList>
    </citation>
    <scope>NUCLEOTIDE SEQUENCE [LARGE SCALE GENOMIC DNA]</scope>
    <source>
        <strain evidence="1 2">3A-2</strain>
    </source>
</reference>
<name>A0A8E2DFH4_9APHY</name>
<sequence>MHSERWMRSSRVVLAHCASPHKPLAALSSSCSLGWRQDGNHLYHQVFELAFLDLLCSRSCLKLFPRLRHPRKSSPGRRHALIMAVNSWHR</sequence>
<evidence type="ECO:0000313" key="1">
    <source>
        <dbReference type="EMBL" id="OCH83799.1"/>
    </source>
</evidence>
<keyword evidence="2" id="KW-1185">Reference proteome</keyword>
<dbReference type="EMBL" id="KV722813">
    <property type="protein sequence ID" value="OCH83799.1"/>
    <property type="molecule type" value="Genomic_DNA"/>
</dbReference>
<accession>A0A8E2DFH4</accession>
<protein>
    <submittedName>
        <fullName evidence="1">Uncharacterized protein</fullName>
    </submittedName>
</protein>
<gene>
    <name evidence="1" type="ORF">OBBRIDRAFT_490721</name>
</gene>